<keyword evidence="1" id="KW-1133">Transmembrane helix</keyword>
<gene>
    <name evidence="2" type="ORF">PRABACTJOHN_03880</name>
</gene>
<reference evidence="2 3" key="2">
    <citation type="submission" date="2008-10" db="EMBL/GenBank/DDBJ databases">
        <authorList>
            <person name="Fulton L."/>
            <person name="Clifton S."/>
            <person name="Fulton B."/>
            <person name="Xu J."/>
            <person name="Minx P."/>
            <person name="Pepin K.H."/>
            <person name="Johnson M."/>
            <person name="Bhonagiri V."/>
            <person name="Nash W.E."/>
            <person name="Mardis E.R."/>
            <person name="Wilson R.K."/>
        </authorList>
    </citation>
    <scope>NUCLEOTIDE SEQUENCE [LARGE SCALE GENOMIC DNA]</scope>
    <source>
        <strain evidence="2 3">DSM 18315</strain>
    </source>
</reference>
<dbReference type="AlphaFoldDB" id="B7BFQ0"/>
<keyword evidence="1" id="KW-0812">Transmembrane</keyword>
<evidence type="ECO:0000313" key="3">
    <source>
        <dbReference type="Proteomes" id="UP000005510"/>
    </source>
</evidence>
<comment type="caution">
    <text evidence="2">The sequence shown here is derived from an EMBL/GenBank/DDBJ whole genome shotgun (WGS) entry which is preliminary data.</text>
</comment>
<feature type="transmembrane region" description="Helical" evidence="1">
    <location>
        <begin position="6"/>
        <end position="26"/>
    </location>
</feature>
<name>B7BFQ0_9BACT</name>
<dbReference type="EMBL" id="ABYH01000388">
    <property type="protein sequence ID" value="EEC94750.1"/>
    <property type="molecule type" value="Genomic_DNA"/>
</dbReference>
<proteinExistence type="predicted"/>
<dbReference type="HOGENOM" id="CLU_2586529_0_0_10"/>
<keyword evidence="1" id="KW-0472">Membrane</keyword>
<accession>B7BFQ0</accession>
<protein>
    <submittedName>
        <fullName evidence="2">Uncharacterized protein</fullName>
    </submittedName>
</protein>
<evidence type="ECO:0000313" key="2">
    <source>
        <dbReference type="EMBL" id="EEC94750.1"/>
    </source>
</evidence>
<dbReference type="Proteomes" id="UP000005510">
    <property type="component" value="Unassembled WGS sequence"/>
</dbReference>
<sequence>MKTRYWIGLVVAGGIIAGLAGYKVYVSLDPDLTCAQCHEVTYACQLWKRFRSFGCPLCGLSWNGFEWRHKRACRKDGYDI</sequence>
<evidence type="ECO:0000256" key="1">
    <source>
        <dbReference type="SAM" id="Phobius"/>
    </source>
</evidence>
<organism evidence="2 3">
    <name type="scientific">Parabacteroides johnsonii DSM 18315</name>
    <dbReference type="NCBI Taxonomy" id="537006"/>
    <lineage>
        <taxon>Bacteria</taxon>
        <taxon>Pseudomonadati</taxon>
        <taxon>Bacteroidota</taxon>
        <taxon>Bacteroidia</taxon>
        <taxon>Bacteroidales</taxon>
        <taxon>Tannerellaceae</taxon>
        <taxon>Parabacteroides</taxon>
    </lineage>
</organism>
<dbReference type="STRING" id="537006.PRABACTJOHN_03880"/>
<reference evidence="2 3" key="1">
    <citation type="submission" date="2008-10" db="EMBL/GenBank/DDBJ databases">
        <title>Draft genome sequence of Parabacteroides johnsonii (DSM 18315).</title>
        <authorList>
            <person name="Sudarsanam P."/>
            <person name="Ley R."/>
            <person name="Guruge J."/>
            <person name="Turnbaugh P.J."/>
            <person name="Mahowald M."/>
            <person name="Liep D."/>
            <person name="Gordon J."/>
        </authorList>
    </citation>
    <scope>NUCLEOTIDE SEQUENCE [LARGE SCALE GENOMIC DNA]</scope>
    <source>
        <strain evidence="2 3">DSM 18315</strain>
    </source>
</reference>